<evidence type="ECO:0000313" key="2">
    <source>
        <dbReference type="Proteomes" id="UP001054857"/>
    </source>
</evidence>
<organism evidence="1 2">
    <name type="scientific">Astrephomene gubernaculifera</name>
    <dbReference type="NCBI Taxonomy" id="47775"/>
    <lineage>
        <taxon>Eukaryota</taxon>
        <taxon>Viridiplantae</taxon>
        <taxon>Chlorophyta</taxon>
        <taxon>core chlorophytes</taxon>
        <taxon>Chlorophyceae</taxon>
        <taxon>CS clade</taxon>
        <taxon>Chlamydomonadales</taxon>
        <taxon>Astrephomenaceae</taxon>
        <taxon>Astrephomene</taxon>
    </lineage>
</organism>
<accession>A0AAD3HPU8</accession>
<keyword evidence="2" id="KW-1185">Reference proteome</keyword>
<sequence length="113" mass="11885">MNALQTRSIGAATAAQQLGQRTQGLIGTTRRSTPSRIATKTMAVAQPIAPKGSSNGGGPDRLMTVHTSLEEINRAIAACIKQAAKMSSIEKINKGIGKEISKAAQKRARSSRK</sequence>
<protein>
    <submittedName>
        <fullName evidence="1">Uncharacterized protein</fullName>
    </submittedName>
</protein>
<comment type="caution">
    <text evidence="1">The sequence shown here is derived from an EMBL/GenBank/DDBJ whole genome shotgun (WGS) entry which is preliminary data.</text>
</comment>
<proteinExistence type="predicted"/>
<dbReference type="AlphaFoldDB" id="A0AAD3HPU8"/>
<gene>
    <name evidence="1" type="ORF">Agub_g10445</name>
</gene>
<dbReference type="Proteomes" id="UP001054857">
    <property type="component" value="Unassembled WGS sequence"/>
</dbReference>
<name>A0AAD3HPU8_9CHLO</name>
<evidence type="ECO:0000313" key="1">
    <source>
        <dbReference type="EMBL" id="GFR48546.1"/>
    </source>
</evidence>
<reference evidence="1 2" key="1">
    <citation type="journal article" date="2021" name="Sci. Rep.">
        <title>Genome sequencing of the multicellular alga Astrephomene provides insights into convergent evolution of germ-soma differentiation.</title>
        <authorList>
            <person name="Yamashita S."/>
            <person name="Yamamoto K."/>
            <person name="Matsuzaki R."/>
            <person name="Suzuki S."/>
            <person name="Yamaguchi H."/>
            <person name="Hirooka S."/>
            <person name="Minakuchi Y."/>
            <person name="Miyagishima S."/>
            <person name="Kawachi M."/>
            <person name="Toyoda A."/>
            <person name="Nozaki H."/>
        </authorList>
    </citation>
    <scope>NUCLEOTIDE SEQUENCE [LARGE SCALE GENOMIC DNA]</scope>
    <source>
        <strain evidence="1 2">NIES-4017</strain>
    </source>
</reference>
<dbReference type="EMBL" id="BMAR01000024">
    <property type="protein sequence ID" value="GFR48546.1"/>
    <property type="molecule type" value="Genomic_DNA"/>
</dbReference>